<accession>A0A841H0B1</accession>
<dbReference type="SUPFAM" id="SSF103032">
    <property type="entry name" value="Hypothetical protein YwqG"/>
    <property type="match status" value="1"/>
</dbReference>
<dbReference type="EMBL" id="JACHIA010000008">
    <property type="protein sequence ID" value="MBB6071408.1"/>
    <property type="molecule type" value="Genomic_DNA"/>
</dbReference>
<evidence type="ECO:0000313" key="1">
    <source>
        <dbReference type="EMBL" id="MBB6071408.1"/>
    </source>
</evidence>
<dbReference type="InterPro" id="IPR035948">
    <property type="entry name" value="YwqG-like_sf"/>
</dbReference>
<gene>
    <name evidence="1" type="ORF">HNQ61_003032</name>
</gene>
<evidence type="ECO:0008006" key="3">
    <source>
        <dbReference type="Google" id="ProtNLM"/>
    </source>
</evidence>
<dbReference type="RefSeq" id="WP_170036733.1">
    <property type="nucleotide sequence ID" value="NZ_JABDTL010000002.1"/>
</dbReference>
<dbReference type="AlphaFoldDB" id="A0A841H0B1"/>
<reference evidence="1 2" key="1">
    <citation type="submission" date="2020-08" db="EMBL/GenBank/DDBJ databases">
        <title>Genomic Encyclopedia of Type Strains, Phase IV (KMG-IV): sequencing the most valuable type-strain genomes for metagenomic binning, comparative biology and taxonomic classification.</title>
        <authorList>
            <person name="Goeker M."/>
        </authorList>
    </citation>
    <scope>NUCLEOTIDE SEQUENCE [LARGE SCALE GENOMIC DNA]</scope>
    <source>
        <strain evidence="1 2">DSM 29007</strain>
    </source>
</reference>
<name>A0A841H0B1_9BACT</name>
<dbReference type="InterPro" id="IPR015315">
    <property type="entry name" value="DUF1963"/>
</dbReference>
<keyword evidence="2" id="KW-1185">Reference proteome</keyword>
<sequence length="277" mass="30452">METGRLDQLIRKYGLDEHRDAILAAATPAVYLRLGEAGQGTPGESRIGGIPDLPDSIAWPADPLLGRLRSFLLQINLADIPAFAENPFPRRGMLYLFADENEDDADQLILYTGDEPVRARQPAADAQFVTDWYDGLVPHRLRLEPGADIPRWATDAFYALAAAIGMEDDEDGLSDMGSELSGGSAGKLLGHVSGIGHDPRQDAYVVREVNPEWRFAYDKRRTLDMAGAANWTNLLELDSDNAVNLLIGDAGYLHVLAHADDLRRGDLSRVWLNMESS</sequence>
<evidence type="ECO:0000313" key="2">
    <source>
        <dbReference type="Proteomes" id="UP000582837"/>
    </source>
</evidence>
<organism evidence="1 2">
    <name type="scientific">Longimicrobium terrae</name>
    <dbReference type="NCBI Taxonomy" id="1639882"/>
    <lineage>
        <taxon>Bacteria</taxon>
        <taxon>Pseudomonadati</taxon>
        <taxon>Gemmatimonadota</taxon>
        <taxon>Longimicrobiia</taxon>
        <taxon>Longimicrobiales</taxon>
        <taxon>Longimicrobiaceae</taxon>
        <taxon>Longimicrobium</taxon>
    </lineage>
</organism>
<protein>
    <recommendedName>
        <fullName evidence="3">DUF1963 domain-containing protein</fullName>
    </recommendedName>
</protein>
<proteinExistence type="predicted"/>
<dbReference type="Proteomes" id="UP000582837">
    <property type="component" value="Unassembled WGS sequence"/>
</dbReference>
<comment type="caution">
    <text evidence="1">The sequence shown here is derived from an EMBL/GenBank/DDBJ whole genome shotgun (WGS) entry which is preliminary data.</text>
</comment>
<dbReference type="Gene3D" id="2.30.320.10">
    <property type="entry name" value="YwqG-like"/>
    <property type="match status" value="1"/>
</dbReference>
<dbReference type="Pfam" id="PF09234">
    <property type="entry name" value="DUF1963"/>
    <property type="match status" value="1"/>
</dbReference>
<dbReference type="PANTHER" id="PTHR36436">
    <property type="entry name" value="SLL5081 PROTEIN"/>
    <property type="match status" value="1"/>
</dbReference>
<dbReference type="PANTHER" id="PTHR36436:SF6">
    <property type="entry name" value="SLL5081 PROTEIN"/>
    <property type="match status" value="1"/>
</dbReference>